<keyword evidence="2" id="KW-1185">Reference proteome</keyword>
<protein>
    <submittedName>
        <fullName evidence="1">Uncharacterized protein</fullName>
    </submittedName>
</protein>
<gene>
    <name evidence="1" type="ORF">LOK49_LG06G00168</name>
</gene>
<sequence length="115" mass="12797">MRVGSILLTNAFSLALCLRQSLFPSSSSFFFFFFFFFFLLGVGAIYVTIIQPSNIFCDSYLVATFALTMICTSLHPLLKEGQVFHLGLAASSATTNLNPGVSNFLAWQYLYCSIF</sequence>
<dbReference type="Proteomes" id="UP001060215">
    <property type="component" value="Chromosome 5"/>
</dbReference>
<evidence type="ECO:0000313" key="2">
    <source>
        <dbReference type="Proteomes" id="UP001060215"/>
    </source>
</evidence>
<proteinExistence type="predicted"/>
<organism evidence="1 2">
    <name type="scientific">Camellia lanceoleosa</name>
    <dbReference type="NCBI Taxonomy" id="1840588"/>
    <lineage>
        <taxon>Eukaryota</taxon>
        <taxon>Viridiplantae</taxon>
        <taxon>Streptophyta</taxon>
        <taxon>Embryophyta</taxon>
        <taxon>Tracheophyta</taxon>
        <taxon>Spermatophyta</taxon>
        <taxon>Magnoliopsida</taxon>
        <taxon>eudicotyledons</taxon>
        <taxon>Gunneridae</taxon>
        <taxon>Pentapetalae</taxon>
        <taxon>asterids</taxon>
        <taxon>Ericales</taxon>
        <taxon>Theaceae</taxon>
        <taxon>Camellia</taxon>
    </lineage>
</organism>
<dbReference type="EMBL" id="CM045762">
    <property type="protein sequence ID" value="KAI8010253.1"/>
    <property type="molecule type" value="Genomic_DNA"/>
</dbReference>
<reference evidence="1 2" key="1">
    <citation type="journal article" date="2022" name="Plant J.">
        <title>Chromosome-level genome of Camellia lanceoleosa provides a valuable resource for understanding genome evolution and self-incompatibility.</title>
        <authorList>
            <person name="Gong W."/>
            <person name="Xiao S."/>
            <person name="Wang L."/>
            <person name="Liao Z."/>
            <person name="Chang Y."/>
            <person name="Mo W."/>
            <person name="Hu G."/>
            <person name="Li W."/>
            <person name="Zhao G."/>
            <person name="Zhu H."/>
            <person name="Hu X."/>
            <person name="Ji K."/>
            <person name="Xiang X."/>
            <person name="Song Q."/>
            <person name="Yuan D."/>
            <person name="Jin S."/>
            <person name="Zhang L."/>
        </authorList>
    </citation>
    <scope>NUCLEOTIDE SEQUENCE [LARGE SCALE GENOMIC DNA]</scope>
    <source>
        <strain evidence="1">SQ_2022a</strain>
    </source>
</reference>
<accession>A0ACC0HBH0</accession>
<evidence type="ECO:0000313" key="1">
    <source>
        <dbReference type="EMBL" id="KAI8010253.1"/>
    </source>
</evidence>
<comment type="caution">
    <text evidence="1">The sequence shown here is derived from an EMBL/GenBank/DDBJ whole genome shotgun (WGS) entry which is preliminary data.</text>
</comment>
<name>A0ACC0HBH0_9ERIC</name>